<dbReference type="AlphaFoldDB" id="A0A078AL21"/>
<dbReference type="UniPathway" id="UPA00138"/>
<keyword evidence="3 4" id="KW-0413">Isomerase</keyword>
<accession>A0A078AL21</accession>
<dbReference type="PANTHER" id="PTHR21139">
    <property type="entry name" value="TRIOSEPHOSPHATE ISOMERASE"/>
    <property type="match status" value="1"/>
</dbReference>
<proteinExistence type="inferred from homology"/>
<dbReference type="CDD" id="cd00311">
    <property type="entry name" value="TIM"/>
    <property type="match status" value="1"/>
</dbReference>
<evidence type="ECO:0000256" key="4">
    <source>
        <dbReference type="RuleBase" id="RU363013"/>
    </source>
</evidence>
<dbReference type="InterPro" id="IPR020861">
    <property type="entry name" value="Triosephosphate_isomerase_AS"/>
</dbReference>
<dbReference type="InterPro" id="IPR013785">
    <property type="entry name" value="Aldolase_TIM"/>
</dbReference>
<reference evidence="5 6" key="1">
    <citation type="submission" date="2014-06" db="EMBL/GenBank/DDBJ databases">
        <authorList>
            <person name="Swart Estienne"/>
        </authorList>
    </citation>
    <scope>NUCLEOTIDE SEQUENCE [LARGE SCALE GENOMIC DNA]</scope>
    <source>
        <strain evidence="5 6">130c</strain>
    </source>
</reference>
<dbReference type="PANTHER" id="PTHR21139:SF2">
    <property type="entry name" value="TRIOSEPHOSPHATE ISOMERASE"/>
    <property type="match status" value="1"/>
</dbReference>
<protein>
    <recommendedName>
        <fullName evidence="4">Triosephosphate isomerase</fullName>
        <ecNumber evidence="4">5.3.1.1</ecNumber>
    </recommendedName>
</protein>
<evidence type="ECO:0000256" key="3">
    <source>
        <dbReference type="ARBA" id="ARBA00023235"/>
    </source>
</evidence>
<dbReference type="Proteomes" id="UP000039865">
    <property type="component" value="Unassembled WGS sequence"/>
</dbReference>
<dbReference type="GO" id="GO:0006096">
    <property type="term" value="P:glycolytic process"/>
    <property type="evidence" value="ECO:0007669"/>
    <property type="project" value="UniProtKB-UniPathway"/>
</dbReference>
<comment type="catalytic activity">
    <reaction evidence="4">
        <text>D-glyceraldehyde 3-phosphate = dihydroxyacetone phosphate</text>
        <dbReference type="Rhea" id="RHEA:18585"/>
        <dbReference type="ChEBI" id="CHEBI:57642"/>
        <dbReference type="ChEBI" id="CHEBI:59776"/>
        <dbReference type="EC" id="5.3.1.1"/>
    </reaction>
</comment>
<comment type="subunit">
    <text evidence="2">Homodimer.</text>
</comment>
<dbReference type="NCBIfam" id="TIGR00419">
    <property type="entry name" value="tim"/>
    <property type="match status" value="1"/>
</dbReference>
<evidence type="ECO:0000256" key="1">
    <source>
        <dbReference type="ARBA" id="ARBA00007422"/>
    </source>
</evidence>
<gene>
    <name evidence="5" type="primary">Contig8751.g9342</name>
    <name evidence="5" type="ORF">STYLEM_12104</name>
</gene>
<dbReference type="InParanoid" id="A0A078AL21"/>
<dbReference type="EC" id="5.3.1.1" evidence="4"/>
<keyword evidence="4" id="KW-0324">Glycolysis</keyword>
<organism evidence="5 6">
    <name type="scientific">Stylonychia lemnae</name>
    <name type="common">Ciliate</name>
    <dbReference type="NCBI Taxonomy" id="5949"/>
    <lineage>
        <taxon>Eukaryota</taxon>
        <taxon>Sar</taxon>
        <taxon>Alveolata</taxon>
        <taxon>Ciliophora</taxon>
        <taxon>Intramacronucleata</taxon>
        <taxon>Spirotrichea</taxon>
        <taxon>Stichotrichia</taxon>
        <taxon>Sporadotrichida</taxon>
        <taxon>Oxytrichidae</taxon>
        <taxon>Stylonychinae</taxon>
        <taxon>Stylonychia</taxon>
    </lineage>
</organism>
<name>A0A078AL21_STYLE</name>
<dbReference type="GO" id="GO:0006094">
    <property type="term" value="P:gluconeogenesis"/>
    <property type="evidence" value="ECO:0007669"/>
    <property type="project" value="UniProtKB-UniPathway"/>
</dbReference>
<evidence type="ECO:0000313" key="6">
    <source>
        <dbReference type="Proteomes" id="UP000039865"/>
    </source>
</evidence>
<dbReference type="GO" id="GO:0019563">
    <property type="term" value="P:glycerol catabolic process"/>
    <property type="evidence" value="ECO:0007669"/>
    <property type="project" value="TreeGrafter"/>
</dbReference>
<dbReference type="EMBL" id="CCKQ01011494">
    <property type="protein sequence ID" value="CDW83065.1"/>
    <property type="molecule type" value="Genomic_DNA"/>
</dbReference>
<comment type="similarity">
    <text evidence="1 4">Belongs to the triosephosphate isomerase family.</text>
</comment>
<dbReference type="Gene3D" id="3.20.20.70">
    <property type="entry name" value="Aldolase class I"/>
    <property type="match status" value="1"/>
</dbReference>
<dbReference type="InterPro" id="IPR035990">
    <property type="entry name" value="TIM_sf"/>
</dbReference>
<sequence>MVLPGMLHISLVQAMVKNGILVGAQNVSQFESGAYTGEIAAEQIKDYGIEWVMIGHSERRYKFGDTLEIISKKVKLAIENQLGVVLCVGENLEQREKELTNQVLDEQLRSCLASFDGQWENVVIAYEPIWAIGTGKIASADQTQEAHEYIRQWVRDNVGAHIAKDIRIIYGGSVTETNCENLIRLSHVDGFLVGSSSIKPGFRDIFDTVYSYALK</sequence>
<dbReference type="GO" id="GO:0004807">
    <property type="term" value="F:triose-phosphate isomerase activity"/>
    <property type="evidence" value="ECO:0007669"/>
    <property type="project" value="UniProtKB-EC"/>
</dbReference>
<dbReference type="Pfam" id="PF00121">
    <property type="entry name" value="TIM"/>
    <property type="match status" value="1"/>
</dbReference>
<dbReference type="PROSITE" id="PS00171">
    <property type="entry name" value="TIM_1"/>
    <property type="match status" value="1"/>
</dbReference>
<dbReference type="UniPathway" id="UPA00109">
    <property type="reaction ID" value="UER00189"/>
</dbReference>
<dbReference type="OrthoDB" id="6715177at2759"/>
<evidence type="ECO:0000313" key="5">
    <source>
        <dbReference type="EMBL" id="CDW83065.1"/>
    </source>
</evidence>
<comment type="pathway">
    <text evidence="4">Carbohydrate biosynthesis; gluconeogenesis.</text>
</comment>
<dbReference type="SUPFAM" id="SSF51351">
    <property type="entry name" value="Triosephosphate isomerase (TIM)"/>
    <property type="match status" value="1"/>
</dbReference>
<evidence type="ECO:0000256" key="2">
    <source>
        <dbReference type="ARBA" id="ARBA00011738"/>
    </source>
</evidence>
<keyword evidence="4" id="KW-0312">Gluconeogenesis</keyword>
<dbReference type="GO" id="GO:0046166">
    <property type="term" value="P:glyceraldehyde-3-phosphate biosynthetic process"/>
    <property type="evidence" value="ECO:0007669"/>
    <property type="project" value="TreeGrafter"/>
</dbReference>
<dbReference type="OMA" id="AYIDFAW"/>
<dbReference type="GO" id="GO:0005829">
    <property type="term" value="C:cytosol"/>
    <property type="evidence" value="ECO:0007669"/>
    <property type="project" value="TreeGrafter"/>
</dbReference>
<comment type="pathway">
    <text evidence="4">Carbohydrate degradation; glycolysis; D-glyceraldehyde 3-phosphate from glycerone phosphate: step 1/1.</text>
</comment>
<dbReference type="PROSITE" id="PS51440">
    <property type="entry name" value="TIM_2"/>
    <property type="match status" value="1"/>
</dbReference>
<dbReference type="InterPro" id="IPR000652">
    <property type="entry name" value="Triosephosphate_isomerase"/>
</dbReference>
<keyword evidence="6" id="KW-1185">Reference proteome</keyword>